<evidence type="ECO:0000313" key="2">
    <source>
        <dbReference type="EMBL" id="GFA40987.1"/>
    </source>
</evidence>
<name>A0A699JKY5_TANCI</name>
<dbReference type="InterPro" id="IPR011009">
    <property type="entry name" value="Kinase-like_dom_sf"/>
</dbReference>
<dbReference type="PROSITE" id="PS50011">
    <property type="entry name" value="PROTEIN_KINASE_DOM"/>
    <property type="match status" value="1"/>
</dbReference>
<dbReference type="GO" id="GO:0004714">
    <property type="term" value="F:transmembrane receptor protein tyrosine kinase activity"/>
    <property type="evidence" value="ECO:0007669"/>
    <property type="project" value="InterPro"/>
</dbReference>
<sequence length="283" mass="31744">MALIYEYMPHGTLDDHLHKAAALLSWLQRLKICIGAARGLDYLHTGPINQTRTHVRTMVKGTFGYMDPCYTYTGKLTRKSDVYSFGVVLLEVMCGRPAVDTSLSEWRGLAPWAQDHLKDGKLNHIVDSRLKGQILKKCLKDFAHIAFRCLDNQRNQRPTMAEIVVKLELIISLQECLDSCLTKVKIIDRVLVFFLDKVLWFSLTKVNSKAIKLISADTSGGEDNATITSALAIVKSGHHDVQVNRAKCHLALNVLLSLTNISAHLMLIGPTTSFFEINHPDNY</sequence>
<accession>A0A699JKY5</accession>
<organism evidence="2">
    <name type="scientific">Tanacetum cinerariifolium</name>
    <name type="common">Dalmatian daisy</name>
    <name type="synonym">Chrysanthemum cinerariifolium</name>
    <dbReference type="NCBI Taxonomy" id="118510"/>
    <lineage>
        <taxon>Eukaryota</taxon>
        <taxon>Viridiplantae</taxon>
        <taxon>Streptophyta</taxon>
        <taxon>Embryophyta</taxon>
        <taxon>Tracheophyta</taxon>
        <taxon>Spermatophyta</taxon>
        <taxon>Magnoliopsida</taxon>
        <taxon>eudicotyledons</taxon>
        <taxon>Gunneridae</taxon>
        <taxon>Pentapetalae</taxon>
        <taxon>asterids</taxon>
        <taxon>campanulids</taxon>
        <taxon>Asterales</taxon>
        <taxon>Asteraceae</taxon>
        <taxon>Asteroideae</taxon>
        <taxon>Anthemideae</taxon>
        <taxon>Anthemidinae</taxon>
        <taxon>Tanacetum</taxon>
    </lineage>
</organism>
<dbReference type="SMART" id="SM00219">
    <property type="entry name" value="TyrKc"/>
    <property type="match status" value="1"/>
</dbReference>
<feature type="domain" description="Protein kinase" evidence="1">
    <location>
        <begin position="1"/>
        <end position="170"/>
    </location>
</feature>
<dbReference type="AlphaFoldDB" id="A0A699JKY5"/>
<dbReference type="EMBL" id="BKCJ010419078">
    <property type="protein sequence ID" value="GFA40987.1"/>
    <property type="molecule type" value="Genomic_DNA"/>
</dbReference>
<dbReference type="InterPro" id="IPR001245">
    <property type="entry name" value="Ser-Thr/Tyr_kinase_cat_dom"/>
</dbReference>
<comment type="caution">
    <text evidence="2">The sequence shown here is derived from an EMBL/GenBank/DDBJ whole genome shotgun (WGS) entry which is preliminary data.</text>
</comment>
<keyword evidence="2" id="KW-0430">Lectin</keyword>
<dbReference type="GO" id="GO:0030246">
    <property type="term" value="F:carbohydrate binding"/>
    <property type="evidence" value="ECO:0007669"/>
    <property type="project" value="UniProtKB-KW"/>
</dbReference>
<dbReference type="GO" id="GO:0005886">
    <property type="term" value="C:plasma membrane"/>
    <property type="evidence" value="ECO:0007669"/>
    <property type="project" value="TreeGrafter"/>
</dbReference>
<reference evidence="2" key="1">
    <citation type="journal article" date="2019" name="Sci. Rep.">
        <title>Draft genome of Tanacetum cinerariifolium, the natural source of mosquito coil.</title>
        <authorList>
            <person name="Yamashiro T."/>
            <person name="Shiraishi A."/>
            <person name="Satake H."/>
            <person name="Nakayama K."/>
        </authorList>
    </citation>
    <scope>NUCLEOTIDE SEQUENCE</scope>
</reference>
<dbReference type="Gene3D" id="1.10.510.10">
    <property type="entry name" value="Transferase(Phosphotransferase) domain 1"/>
    <property type="match status" value="2"/>
</dbReference>
<protein>
    <submittedName>
        <fullName evidence="2">Concanavalin A-like lectin/glucanase, subgroup</fullName>
    </submittedName>
</protein>
<dbReference type="PANTHER" id="PTHR27003:SF477">
    <property type="entry name" value="PROTEIN KINASE DOMAIN-CONTAINING PROTEIN"/>
    <property type="match status" value="1"/>
</dbReference>
<dbReference type="InterPro" id="IPR045272">
    <property type="entry name" value="ANXUR1/2-like"/>
</dbReference>
<dbReference type="GO" id="GO:0005524">
    <property type="term" value="F:ATP binding"/>
    <property type="evidence" value="ECO:0007669"/>
    <property type="project" value="InterPro"/>
</dbReference>
<proteinExistence type="predicted"/>
<dbReference type="SUPFAM" id="SSF56112">
    <property type="entry name" value="Protein kinase-like (PK-like)"/>
    <property type="match status" value="1"/>
</dbReference>
<gene>
    <name evidence="2" type="ORF">Tci_612959</name>
</gene>
<dbReference type="InterPro" id="IPR020635">
    <property type="entry name" value="Tyr_kinase_cat_dom"/>
</dbReference>
<dbReference type="GO" id="GO:0009506">
    <property type="term" value="C:plasmodesma"/>
    <property type="evidence" value="ECO:0007669"/>
    <property type="project" value="TreeGrafter"/>
</dbReference>
<evidence type="ECO:0000259" key="1">
    <source>
        <dbReference type="PROSITE" id="PS50011"/>
    </source>
</evidence>
<dbReference type="Pfam" id="PF07714">
    <property type="entry name" value="PK_Tyr_Ser-Thr"/>
    <property type="match status" value="2"/>
</dbReference>
<dbReference type="InterPro" id="IPR000719">
    <property type="entry name" value="Prot_kinase_dom"/>
</dbReference>
<dbReference type="PANTHER" id="PTHR27003">
    <property type="entry name" value="OS07G0166700 PROTEIN"/>
    <property type="match status" value="1"/>
</dbReference>